<comment type="caution">
    <text evidence="1">The sequence shown here is derived from an EMBL/GenBank/DDBJ whole genome shotgun (WGS) entry which is preliminary data.</text>
</comment>
<dbReference type="OrthoDB" id="394882at2"/>
<keyword evidence="2" id="KW-1185">Reference proteome</keyword>
<organism evidence="1 2">
    <name type="scientific">Adhaeribacter arboris</name>
    <dbReference type="NCBI Taxonomy" id="2072846"/>
    <lineage>
        <taxon>Bacteria</taxon>
        <taxon>Pseudomonadati</taxon>
        <taxon>Bacteroidota</taxon>
        <taxon>Cytophagia</taxon>
        <taxon>Cytophagales</taxon>
        <taxon>Hymenobacteraceae</taxon>
        <taxon>Adhaeribacter</taxon>
    </lineage>
</organism>
<gene>
    <name evidence="1" type="ORF">AHMF7605_27330</name>
</gene>
<name>A0A2T2YN48_9BACT</name>
<dbReference type="AlphaFoldDB" id="A0A2T2YN48"/>
<dbReference type="RefSeq" id="WP_106933113.1">
    <property type="nucleotide sequence ID" value="NZ_PYFT01000001.1"/>
</dbReference>
<protein>
    <submittedName>
        <fullName evidence="1">Uncharacterized protein</fullName>
    </submittedName>
</protein>
<accession>A0A2T2YN48</accession>
<evidence type="ECO:0000313" key="2">
    <source>
        <dbReference type="Proteomes" id="UP000240357"/>
    </source>
</evidence>
<reference evidence="1 2" key="1">
    <citation type="submission" date="2018-03" db="EMBL/GenBank/DDBJ databases">
        <title>Adhaeribacter sp. HMF7605 Genome sequencing and assembly.</title>
        <authorList>
            <person name="Kang H."/>
            <person name="Kang J."/>
            <person name="Cha I."/>
            <person name="Kim H."/>
            <person name="Joh K."/>
        </authorList>
    </citation>
    <scope>NUCLEOTIDE SEQUENCE [LARGE SCALE GENOMIC DNA]</scope>
    <source>
        <strain evidence="1 2">HMF7605</strain>
    </source>
</reference>
<dbReference type="Proteomes" id="UP000240357">
    <property type="component" value="Unassembled WGS sequence"/>
</dbReference>
<proteinExistence type="predicted"/>
<dbReference type="EMBL" id="PYFT01000001">
    <property type="protein sequence ID" value="PSR56942.1"/>
    <property type="molecule type" value="Genomic_DNA"/>
</dbReference>
<sequence>MEPVFLEPTRQDNTGRGRASCLSDITPLYVGLVTSRINLYSGENQIIKGFMAFFKPAGFSVLLRRDMAELTGQIPDFSWLTGATEATLYAEQLLMAPDYAA</sequence>
<evidence type="ECO:0000313" key="1">
    <source>
        <dbReference type="EMBL" id="PSR56942.1"/>
    </source>
</evidence>